<evidence type="ECO:0000313" key="5">
    <source>
        <dbReference type="EMBL" id="TCK71528.1"/>
    </source>
</evidence>
<feature type="signal peptide" evidence="3">
    <location>
        <begin position="1"/>
        <end position="19"/>
    </location>
</feature>
<organism evidence="5 6">
    <name type="scientific">Acidipila rosea</name>
    <dbReference type="NCBI Taxonomy" id="768535"/>
    <lineage>
        <taxon>Bacteria</taxon>
        <taxon>Pseudomonadati</taxon>
        <taxon>Acidobacteriota</taxon>
        <taxon>Terriglobia</taxon>
        <taxon>Terriglobales</taxon>
        <taxon>Acidobacteriaceae</taxon>
        <taxon>Acidipila</taxon>
    </lineage>
</organism>
<dbReference type="InterPro" id="IPR008929">
    <property type="entry name" value="Chondroitin_lyas"/>
</dbReference>
<dbReference type="EMBL" id="SMGK01000005">
    <property type="protein sequence ID" value="TCK71528.1"/>
    <property type="molecule type" value="Genomic_DNA"/>
</dbReference>
<dbReference type="AlphaFoldDB" id="A0A4R1L0T7"/>
<name>A0A4R1L0T7_9BACT</name>
<sequence length="346" mass="38087">MQRLFTIAFVLLLSVSARSQNFAFLNSKEAADACKIVAQGRRMQAIAMANSAMSLIPHARRHLHMQGLLPHKGIRDESETAARDFPAARNLAVGYCVTGNPDYRDHALRILNAWLSMYRPSYNPIDERVFIPLYLAADILRASFPEDTEAAWQAFNTDMAQNYLAQADSAASADNWQSERVRLATLAAFSTGDWGLIDHAQSAYTQQLSNNIRSNGTVADYTRHDALRAVVEDLDPLVMAALAAHNHGVNWYGIAASTGANLGMAIGWLAPYASGARSHQEYVNSEDSFDYARHNAGEPGFSGTWNPGSSAELFLMASALDRQWAQIATVLSPHPTLWQRMMLGMP</sequence>
<evidence type="ECO:0000259" key="4">
    <source>
        <dbReference type="Pfam" id="PF05426"/>
    </source>
</evidence>
<gene>
    <name evidence="5" type="ORF">C7378_2807</name>
</gene>
<evidence type="ECO:0000313" key="6">
    <source>
        <dbReference type="Proteomes" id="UP000295210"/>
    </source>
</evidence>
<evidence type="ECO:0000256" key="2">
    <source>
        <dbReference type="ARBA" id="ARBA00023239"/>
    </source>
</evidence>
<dbReference type="Proteomes" id="UP000295210">
    <property type="component" value="Unassembled WGS sequence"/>
</dbReference>
<dbReference type="InterPro" id="IPR008397">
    <property type="entry name" value="Alginate_lyase_dom"/>
</dbReference>
<protein>
    <submittedName>
        <fullName evidence="5">Alginate lyase</fullName>
    </submittedName>
</protein>
<keyword evidence="2 5" id="KW-0456">Lyase</keyword>
<evidence type="ECO:0000256" key="3">
    <source>
        <dbReference type="SAM" id="SignalP"/>
    </source>
</evidence>
<dbReference type="GO" id="GO:0016829">
    <property type="term" value="F:lyase activity"/>
    <property type="evidence" value="ECO:0007669"/>
    <property type="project" value="UniProtKB-KW"/>
</dbReference>
<dbReference type="SUPFAM" id="SSF48230">
    <property type="entry name" value="Chondroitin AC/alginate lyase"/>
    <property type="match status" value="1"/>
</dbReference>
<keyword evidence="6" id="KW-1185">Reference proteome</keyword>
<dbReference type="RefSeq" id="WP_165876815.1">
    <property type="nucleotide sequence ID" value="NZ_SMGK01000005.1"/>
</dbReference>
<evidence type="ECO:0000256" key="1">
    <source>
        <dbReference type="ARBA" id="ARBA00022729"/>
    </source>
</evidence>
<dbReference type="GO" id="GO:0042597">
    <property type="term" value="C:periplasmic space"/>
    <property type="evidence" value="ECO:0007669"/>
    <property type="project" value="InterPro"/>
</dbReference>
<dbReference type="Pfam" id="PF05426">
    <property type="entry name" value="Alginate_lyase"/>
    <property type="match status" value="1"/>
</dbReference>
<comment type="caution">
    <text evidence="5">The sequence shown here is derived from an EMBL/GenBank/DDBJ whole genome shotgun (WGS) entry which is preliminary data.</text>
</comment>
<keyword evidence="1 3" id="KW-0732">Signal</keyword>
<feature type="domain" description="Alginate lyase" evidence="4">
    <location>
        <begin position="58"/>
        <end position="276"/>
    </location>
</feature>
<proteinExistence type="predicted"/>
<feature type="chain" id="PRO_5020716552" evidence="3">
    <location>
        <begin position="20"/>
        <end position="346"/>
    </location>
</feature>
<dbReference type="Gene3D" id="1.50.10.100">
    <property type="entry name" value="Chondroitin AC/alginate lyase"/>
    <property type="match status" value="1"/>
</dbReference>
<reference evidence="5 6" key="1">
    <citation type="submission" date="2019-03" db="EMBL/GenBank/DDBJ databases">
        <title>Genomic Encyclopedia of Type Strains, Phase IV (KMG-IV): sequencing the most valuable type-strain genomes for metagenomic binning, comparative biology and taxonomic classification.</title>
        <authorList>
            <person name="Goeker M."/>
        </authorList>
    </citation>
    <scope>NUCLEOTIDE SEQUENCE [LARGE SCALE GENOMIC DNA]</scope>
    <source>
        <strain evidence="5 6">DSM 103428</strain>
    </source>
</reference>
<accession>A0A4R1L0T7</accession>